<dbReference type="AlphaFoldDB" id="A0AAW6S0S7"/>
<protein>
    <submittedName>
        <fullName evidence="1">PIG-L family deacetylase</fullName>
    </submittedName>
</protein>
<gene>
    <name evidence="1" type="ORF">N7566_17760</name>
</gene>
<feature type="non-terminal residue" evidence="1">
    <location>
        <position position="1"/>
    </location>
</feature>
<dbReference type="Proteomes" id="UP001157887">
    <property type="component" value="Unassembled WGS sequence"/>
</dbReference>
<sequence length="28" mass="3135">DESTGNAAILSPAIIERLLMPWEVYLCE</sequence>
<accession>A0AAW6S0S7</accession>
<comment type="caution">
    <text evidence="1">The sequence shown here is derived from an EMBL/GenBank/DDBJ whole genome shotgun (WGS) entry which is preliminary data.</text>
</comment>
<evidence type="ECO:0000313" key="2">
    <source>
        <dbReference type="Proteomes" id="UP001157887"/>
    </source>
</evidence>
<dbReference type="EMBL" id="JAOECG010000055">
    <property type="protein sequence ID" value="MDG9788797.1"/>
    <property type="molecule type" value="Genomic_DNA"/>
</dbReference>
<organism evidence="1 2">
    <name type="scientific">Acinetobacter johnsonii</name>
    <dbReference type="NCBI Taxonomy" id="40214"/>
    <lineage>
        <taxon>Bacteria</taxon>
        <taxon>Pseudomonadati</taxon>
        <taxon>Pseudomonadota</taxon>
        <taxon>Gammaproteobacteria</taxon>
        <taxon>Moraxellales</taxon>
        <taxon>Moraxellaceae</taxon>
        <taxon>Acinetobacter</taxon>
    </lineage>
</organism>
<evidence type="ECO:0000313" key="1">
    <source>
        <dbReference type="EMBL" id="MDG9788797.1"/>
    </source>
</evidence>
<proteinExistence type="predicted"/>
<name>A0AAW6S0S7_ACIJO</name>
<reference evidence="1" key="1">
    <citation type="submission" date="2022-09" db="EMBL/GenBank/DDBJ databases">
        <title>Intensive care unit water sources are persistently colonized with multi-drug resistant bacteria and are the site of extensive horizontal gene transfer of antibiotic resistance genes.</title>
        <authorList>
            <person name="Diorio-Toth L."/>
        </authorList>
    </citation>
    <scope>NUCLEOTIDE SEQUENCE</scope>
    <source>
        <strain evidence="1">GD04065</strain>
    </source>
</reference>